<comment type="caution">
    <text evidence="11">The sequence shown here is derived from an EMBL/GenBank/DDBJ whole genome shotgun (WGS) entry which is preliminary data.</text>
</comment>
<keyword evidence="7 9" id="KW-0408">Iron</keyword>
<dbReference type="InterPro" id="IPR051395">
    <property type="entry name" value="Cytochrome_c_Peroxidase/MauG"/>
</dbReference>
<evidence type="ECO:0000256" key="7">
    <source>
        <dbReference type="ARBA" id="ARBA00023004"/>
    </source>
</evidence>
<comment type="cofactor">
    <cofactor evidence="8">
        <name>heme</name>
        <dbReference type="ChEBI" id="CHEBI:30413"/>
    </cofactor>
    <text evidence="8">Binds 2 heme groups.</text>
</comment>
<evidence type="ECO:0000256" key="3">
    <source>
        <dbReference type="ARBA" id="ARBA00022723"/>
    </source>
</evidence>
<feature type="binding site" description="axial binding residue" evidence="9">
    <location>
        <position position="238"/>
    </location>
    <ligand>
        <name>heme c</name>
        <dbReference type="ChEBI" id="CHEBI:61717"/>
        <label>2</label>
    </ligand>
    <ligandPart>
        <name>Fe</name>
        <dbReference type="ChEBI" id="CHEBI:18248"/>
    </ligandPart>
</feature>
<feature type="domain" description="Cytochrome c" evidence="10">
    <location>
        <begin position="220"/>
        <end position="337"/>
    </location>
</feature>
<dbReference type="EC" id="1.11.1.5" evidence="11"/>
<keyword evidence="4" id="KW-0732">Signal</keyword>
<keyword evidence="5" id="KW-0574">Periplasm</keyword>
<accession>A0AAW8M393</accession>
<comment type="PTM">
    <text evidence="8">Binds 2 heme groups per subunit.</text>
</comment>
<dbReference type="InterPro" id="IPR036909">
    <property type="entry name" value="Cyt_c-like_dom_sf"/>
</dbReference>
<dbReference type="Gene3D" id="1.10.760.10">
    <property type="entry name" value="Cytochrome c-like domain"/>
    <property type="match status" value="2"/>
</dbReference>
<feature type="binding site" description="axial binding residue" evidence="9">
    <location>
        <position position="312"/>
    </location>
    <ligand>
        <name>heme c</name>
        <dbReference type="ChEBI" id="CHEBI:61717"/>
        <label>2</label>
    </ligand>
    <ligandPart>
        <name>Fe</name>
        <dbReference type="ChEBI" id="CHEBI:18248"/>
    </ligandPart>
</feature>
<dbReference type="InterPro" id="IPR004852">
    <property type="entry name" value="Di-haem_cyt_c_peroxidsae"/>
</dbReference>
<dbReference type="PANTHER" id="PTHR30600:SF7">
    <property type="entry name" value="CYTOCHROME C PEROXIDASE-RELATED"/>
    <property type="match status" value="1"/>
</dbReference>
<proteinExistence type="predicted"/>
<comment type="subcellular location">
    <subcellularLocation>
        <location evidence="1">Periplasm</location>
    </subcellularLocation>
</comment>
<dbReference type="InterPro" id="IPR026259">
    <property type="entry name" value="MauG/Cytc_peroxidase"/>
</dbReference>
<evidence type="ECO:0000256" key="5">
    <source>
        <dbReference type="ARBA" id="ARBA00022764"/>
    </source>
</evidence>
<dbReference type="GO" id="GO:0042597">
    <property type="term" value="C:periplasmic space"/>
    <property type="evidence" value="ECO:0007669"/>
    <property type="project" value="UniProtKB-SubCell"/>
</dbReference>
<evidence type="ECO:0000256" key="8">
    <source>
        <dbReference type="PIRSR" id="PIRSR000294-1"/>
    </source>
</evidence>
<feature type="domain" description="Cytochrome c" evidence="10">
    <location>
        <begin position="71"/>
        <end position="201"/>
    </location>
</feature>
<evidence type="ECO:0000256" key="9">
    <source>
        <dbReference type="PIRSR" id="PIRSR000294-2"/>
    </source>
</evidence>
<keyword evidence="2 8" id="KW-0349">Heme</keyword>
<evidence type="ECO:0000256" key="6">
    <source>
        <dbReference type="ARBA" id="ARBA00023002"/>
    </source>
</evidence>
<dbReference type="Pfam" id="PF03150">
    <property type="entry name" value="CCP_MauG"/>
    <property type="match status" value="1"/>
</dbReference>
<dbReference type="SUPFAM" id="SSF46626">
    <property type="entry name" value="Cytochrome c"/>
    <property type="match status" value="2"/>
</dbReference>
<gene>
    <name evidence="11" type="ORF">J2W61_005199</name>
</gene>
<feature type="binding site" description="covalent" evidence="8">
    <location>
        <position position="96"/>
    </location>
    <ligand>
        <name>heme c</name>
        <dbReference type="ChEBI" id="CHEBI:61717"/>
        <label>1</label>
    </ligand>
</feature>
<evidence type="ECO:0000256" key="1">
    <source>
        <dbReference type="ARBA" id="ARBA00004418"/>
    </source>
</evidence>
<dbReference type="AlphaFoldDB" id="A0AAW8M393"/>
<dbReference type="GO" id="GO:0004130">
    <property type="term" value="F:cytochrome-c peroxidase activity"/>
    <property type="evidence" value="ECO:0007669"/>
    <property type="project" value="UniProtKB-EC"/>
</dbReference>
<evidence type="ECO:0000256" key="2">
    <source>
        <dbReference type="ARBA" id="ARBA00022617"/>
    </source>
</evidence>
<keyword evidence="6 11" id="KW-0560">Oxidoreductase</keyword>
<dbReference type="EMBL" id="JAVDSW010000009">
    <property type="protein sequence ID" value="MDR6705324.1"/>
    <property type="molecule type" value="Genomic_DNA"/>
</dbReference>
<protein>
    <submittedName>
        <fullName evidence="11">Cytochrome c peroxidase</fullName>
        <ecNumber evidence="11">1.11.1.5</ecNumber>
    </submittedName>
</protein>
<dbReference type="GO" id="GO:0046872">
    <property type="term" value="F:metal ion binding"/>
    <property type="evidence" value="ECO:0007669"/>
    <property type="project" value="UniProtKB-KW"/>
</dbReference>
<dbReference type="Proteomes" id="UP001265315">
    <property type="component" value="Unassembled WGS sequence"/>
</dbReference>
<feature type="binding site" description="covalent" evidence="8">
    <location>
        <position position="237"/>
    </location>
    <ligand>
        <name>heme c</name>
        <dbReference type="ChEBI" id="CHEBI:61717"/>
        <label>2</label>
    </ligand>
</feature>
<feature type="binding site" description="covalent" evidence="8">
    <location>
        <position position="93"/>
    </location>
    <ligand>
        <name>heme c</name>
        <dbReference type="ChEBI" id="CHEBI:61717"/>
        <label>1</label>
    </ligand>
</feature>
<dbReference type="GO" id="GO:0020037">
    <property type="term" value="F:heme binding"/>
    <property type="evidence" value="ECO:0007669"/>
    <property type="project" value="InterPro"/>
</dbReference>
<feature type="binding site" description="axial binding residue" evidence="9">
    <location>
        <position position="97"/>
    </location>
    <ligand>
        <name>heme c</name>
        <dbReference type="ChEBI" id="CHEBI:61717"/>
        <label>1</label>
    </ligand>
    <ligandPart>
        <name>Fe</name>
        <dbReference type="ChEBI" id="CHEBI:18248"/>
    </ligandPart>
</feature>
<dbReference type="PIRSF" id="PIRSF000294">
    <property type="entry name" value="Cytochrome-c_peroxidase"/>
    <property type="match status" value="1"/>
</dbReference>
<dbReference type="PANTHER" id="PTHR30600">
    <property type="entry name" value="CYTOCHROME C PEROXIDASE-RELATED"/>
    <property type="match status" value="1"/>
</dbReference>
<sequence length="350" mass="37589">MKPHFPPDTKRVVLRLKISEDCKAVLPRLARFGVLCCAMGTAILGTVAHAQTPDIGEPITPVPQHTELNTQKVELGKKLFSDSRLSGDNGVACTSCHLKQFGLTDGRALSPGLPGWPGQINTPTLYNVSLNALFSWSGQIKTLHDQADGVVERTMGGHWPEVVATLNRDSKLTQAFDAIYDDGLVRKNIVDALVEYERSLNTPDAPFDRYLRGEENAISAEAKAGYGLFKDYGCASCHQGVNVGGNMMQVFGIFGTPPGTEDGASTHGSAKATGISENEAVFRVPSLRNVAKTAPYFHNGSARTLPDAINVMAINQLGRDLATEEVARLEAFLESLTGEHQGFPVGNSGQ</sequence>
<keyword evidence="3 9" id="KW-0479">Metal-binding</keyword>
<evidence type="ECO:0000259" key="10">
    <source>
        <dbReference type="PROSITE" id="PS51007"/>
    </source>
</evidence>
<feature type="binding site" description="covalent" evidence="8">
    <location>
        <position position="234"/>
    </location>
    <ligand>
        <name>heme c</name>
        <dbReference type="ChEBI" id="CHEBI:61717"/>
        <label>2</label>
    </ligand>
</feature>
<dbReference type="GO" id="GO:0009055">
    <property type="term" value="F:electron transfer activity"/>
    <property type="evidence" value="ECO:0007669"/>
    <property type="project" value="InterPro"/>
</dbReference>
<dbReference type="RefSeq" id="WP_162693447.1">
    <property type="nucleotide sequence ID" value="NZ_JAGIPM010000010.1"/>
</dbReference>
<reference evidence="11" key="1">
    <citation type="submission" date="2023-07" db="EMBL/GenBank/DDBJ databases">
        <title>Sorghum-associated microbial communities from plants grown in Nebraska, USA.</title>
        <authorList>
            <person name="Schachtman D."/>
        </authorList>
    </citation>
    <scope>NUCLEOTIDE SEQUENCE</scope>
    <source>
        <strain evidence="11">1457</strain>
    </source>
</reference>
<evidence type="ECO:0000256" key="4">
    <source>
        <dbReference type="ARBA" id="ARBA00022729"/>
    </source>
</evidence>
<evidence type="ECO:0000313" key="11">
    <source>
        <dbReference type="EMBL" id="MDR6705324.1"/>
    </source>
</evidence>
<evidence type="ECO:0000313" key="12">
    <source>
        <dbReference type="Proteomes" id="UP001265315"/>
    </source>
</evidence>
<dbReference type="PROSITE" id="PS51007">
    <property type="entry name" value="CYTC"/>
    <property type="match status" value="2"/>
</dbReference>
<keyword evidence="11" id="KW-0575">Peroxidase</keyword>
<name>A0AAW8M393_AGRTU</name>
<organism evidence="11 12">
    <name type="scientific">Agrobacterium tumefaciens</name>
    <dbReference type="NCBI Taxonomy" id="358"/>
    <lineage>
        <taxon>Bacteria</taxon>
        <taxon>Pseudomonadati</taxon>
        <taxon>Pseudomonadota</taxon>
        <taxon>Alphaproteobacteria</taxon>
        <taxon>Hyphomicrobiales</taxon>
        <taxon>Rhizobiaceae</taxon>
        <taxon>Rhizobium/Agrobacterium group</taxon>
        <taxon>Agrobacterium</taxon>
        <taxon>Agrobacterium tumefaciens complex</taxon>
    </lineage>
</organism>
<dbReference type="InterPro" id="IPR009056">
    <property type="entry name" value="Cyt_c-like_dom"/>
</dbReference>